<gene>
    <name evidence="2" type="ORF">GALMADRAFT_238692</name>
</gene>
<dbReference type="AlphaFoldDB" id="A0A067TVH7"/>
<sequence length="99" mass="11564">MPDGKRWVSKYFKVRNLYFCILPHFYILVQGLGTGEDADTREYFNHMPRVLLRCCRCCREHLSEPVRTGTGWLDPGPKGQDPGYSEDLKGGRKEEERQQ</sequence>
<evidence type="ECO:0000313" key="3">
    <source>
        <dbReference type="Proteomes" id="UP000027222"/>
    </source>
</evidence>
<dbReference type="EMBL" id="KL142369">
    <property type="protein sequence ID" value="KDR82978.1"/>
    <property type="molecule type" value="Genomic_DNA"/>
</dbReference>
<proteinExistence type="predicted"/>
<dbReference type="HOGENOM" id="CLU_2320555_0_0_1"/>
<reference evidence="3" key="1">
    <citation type="journal article" date="2014" name="Proc. Natl. Acad. Sci. U.S.A.">
        <title>Extensive sampling of basidiomycete genomes demonstrates inadequacy of the white-rot/brown-rot paradigm for wood decay fungi.</title>
        <authorList>
            <person name="Riley R."/>
            <person name="Salamov A.A."/>
            <person name="Brown D.W."/>
            <person name="Nagy L.G."/>
            <person name="Floudas D."/>
            <person name="Held B.W."/>
            <person name="Levasseur A."/>
            <person name="Lombard V."/>
            <person name="Morin E."/>
            <person name="Otillar R."/>
            <person name="Lindquist E.A."/>
            <person name="Sun H."/>
            <person name="LaButti K.M."/>
            <person name="Schmutz J."/>
            <person name="Jabbour D."/>
            <person name="Luo H."/>
            <person name="Baker S.E."/>
            <person name="Pisabarro A.G."/>
            <person name="Walton J.D."/>
            <person name="Blanchette R.A."/>
            <person name="Henrissat B."/>
            <person name="Martin F."/>
            <person name="Cullen D."/>
            <person name="Hibbett D.S."/>
            <person name="Grigoriev I.V."/>
        </authorList>
    </citation>
    <scope>NUCLEOTIDE SEQUENCE [LARGE SCALE GENOMIC DNA]</scope>
    <source>
        <strain evidence="3">CBS 339.88</strain>
    </source>
</reference>
<name>A0A067TVH7_GALM3</name>
<accession>A0A067TVH7</accession>
<feature type="compositionally biased region" description="Basic and acidic residues" evidence="1">
    <location>
        <begin position="86"/>
        <end position="99"/>
    </location>
</feature>
<evidence type="ECO:0000313" key="2">
    <source>
        <dbReference type="EMBL" id="KDR82978.1"/>
    </source>
</evidence>
<keyword evidence="3" id="KW-1185">Reference proteome</keyword>
<feature type="region of interest" description="Disordered" evidence="1">
    <location>
        <begin position="66"/>
        <end position="99"/>
    </location>
</feature>
<organism evidence="2 3">
    <name type="scientific">Galerina marginata (strain CBS 339.88)</name>
    <dbReference type="NCBI Taxonomy" id="685588"/>
    <lineage>
        <taxon>Eukaryota</taxon>
        <taxon>Fungi</taxon>
        <taxon>Dikarya</taxon>
        <taxon>Basidiomycota</taxon>
        <taxon>Agaricomycotina</taxon>
        <taxon>Agaricomycetes</taxon>
        <taxon>Agaricomycetidae</taxon>
        <taxon>Agaricales</taxon>
        <taxon>Agaricineae</taxon>
        <taxon>Strophariaceae</taxon>
        <taxon>Galerina</taxon>
    </lineage>
</organism>
<dbReference type="Proteomes" id="UP000027222">
    <property type="component" value="Unassembled WGS sequence"/>
</dbReference>
<evidence type="ECO:0000256" key="1">
    <source>
        <dbReference type="SAM" id="MobiDB-lite"/>
    </source>
</evidence>
<protein>
    <submittedName>
        <fullName evidence="2">Uncharacterized protein</fullName>
    </submittedName>
</protein>